<protein>
    <recommendedName>
        <fullName evidence="2">Multiple sugar-binding protein</fullName>
    </recommendedName>
</protein>
<gene>
    <name evidence="1" type="ORF">SDC9_94022</name>
</gene>
<name>A0A645A8X9_9ZZZZ</name>
<evidence type="ECO:0000313" key="1">
    <source>
        <dbReference type="EMBL" id="MPM47313.1"/>
    </source>
</evidence>
<comment type="caution">
    <text evidence="1">The sequence shown here is derived from an EMBL/GenBank/DDBJ whole genome shotgun (WGS) entry which is preliminary data.</text>
</comment>
<organism evidence="1">
    <name type="scientific">bioreactor metagenome</name>
    <dbReference type="NCBI Taxonomy" id="1076179"/>
    <lineage>
        <taxon>unclassified sequences</taxon>
        <taxon>metagenomes</taxon>
        <taxon>ecological metagenomes</taxon>
    </lineage>
</organism>
<proteinExistence type="predicted"/>
<sequence length="243" mass="25772">MADALKAQGVIAFPLMTGENAWSSMLWYSQILLAIGGPDVYKNGLDDPAFVQAAEVLKKMFDYTSSDAVGAGAAVVNGHFLNFEAAVYTNGPWFLPRFAKEGINDLGSKVKFALPPEYVGGKGTYGGLAGTVQAYLCAGVQTDADKAAAVVEFYKFINQPEWLYKLAESSGAMFAVKLESNTNDIQVKQDLLAAANSAPYIVKHFNDSMPTAIGNALPAALDELVLGTVDAQGFVDLLKAAGQ</sequence>
<reference evidence="1" key="1">
    <citation type="submission" date="2019-08" db="EMBL/GenBank/DDBJ databases">
        <authorList>
            <person name="Kucharzyk K."/>
            <person name="Murdoch R.W."/>
            <person name="Higgins S."/>
            <person name="Loffler F."/>
        </authorList>
    </citation>
    <scope>NUCLEOTIDE SEQUENCE</scope>
</reference>
<dbReference type="EMBL" id="VSSQ01011632">
    <property type="protein sequence ID" value="MPM47313.1"/>
    <property type="molecule type" value="Genomic_DNA"/>
</dbReference>
<evidence type="ECO:0008006" key="2">
    <source>
        <dbReference type="Google" id="ProtNLM"/>
    </source>
</evidence>
<dbReference type="SUPFAM" id="SSF53850">
    <property type="entry name" value="Periplasmic binding protein-like II"/>
    <property type="match status" value="1"/>
</dbReference>
<accession>A0A645A8X9</accession>
<dbReference type="Gene3D" id="3.40.190.10">
    <property type="entry name" value="Periplasmic binding protein-like II"/>
    <property type="match status" value="2"/>
</dbReference>
<dbReference type="AlphaFoldDB" id="A0A645A8X9"/>